<feature type="transmembrane region" description="Helical" evidence="10">
    <location>
        <begin position="326"/>
        <end position="344"/>
    </location>
</feature>
<gene>
    <name evidence="12" type="ORF">FH972_018023</name>
</gene>
<keyword evidence="7 10" id="KW-0472">Membrane</keyword>
<evidence type="ECO:0000256" key="2">
    <source>
        <dbReference type="ARBA" id="ARBA00022448"/>
    </source>
</evidence>
<evidence type="ECO:0000256" key="5">
    <source>
        <dbReference type="ARBA" id="ARBA00022989"/>
    </source>
</evidence>
<dbReference type="InterPro" id="IPR010989">
    <property type="entry name" value="SNARE"/>
</dbReference>
<keyword evidence="13" id="KW-1185">Reference proteome</keyword>
<accession>A0A5N6RP37</accession>
<evidence type="ECO:0000256" key="3">
    <source>
        <dbReference type="ARBA" id="ARBA00022692"/>
    </source>
</evidence>
<evidence type="ECO:0000256" key="1">
    <source>
        <dbReference type="ARBA" id="ARBA00009063"/>
    </source>
</evidence>
<dbReference type="EMBL" id="CM017327">
    <property type="protein sequence ID" value="KAE8100096.1"/>
    <property type="molecule type" value="Genomic_DNA"/>
</dbReference>
<comment type="similarity">
    <text evidence="1">Belongs to the syntaxin family.</text>
</comment>
<dbReference type="GO" id="GO:0048193">
    <property type="term" value="P:Golgi vesicle transport"/>
    <property type="evidence" value="ECO:0007669"/>
    <property type="project" value="InterPro"/>
</dbReference>
<dbReference type="PANTHER" id="PTHR34949">
    <property type="entry name" value="OS05G0443700 PROTEIN"/>
    <property type="match status" value="1"/>
</dbReference>
<organism evidence="12 13">
    <name type="scientific">Carpinus fangiana</name>
    <dbReference type="NCBI Taxonomy" id="176857"/>
    <lineage>
        <taxon>Eukaryota</taxon>
        <taxon>Viridiplantae</taxon>
        <taxon>Streptophyta</taxon>
        <taxon>Embryophyta</taxon>
        <taxon>Tracheophyta</taxon>
        <taxon>Spermatophyta</taxon>
        <taxon>Magnoliopsida</taxon>
        <taxon>eudicotyledons</taxon>
        <taxon>Gunneridae</taxon>
        <taxon>Pentapetalae</taxon>
        <taxon>rosids</taxon>
        <taxon>fabids</taxon>
        <taxon>Fagales</taxon>
        <taxon>Betulaceae</taxon>
        <taxon>Carpinus</taxon>
    </lineage>
</organism>
<dbReference type="GO" id="GO:0005794">
    <property type="term" value="C:Golgi apparatus"/>
    <property type="evidence" value="ECO:0007669"/>
    <property type="project" value="UniProtKB-SubCell"/>
</dbReference>
<proteinExistence type="inferred from homology"/>
<keyword evidence="2" id="KW-0813">Transport</keyword>
<name>A0A5N6RP37_9ROSI</name>
<dbReference type="GO" id="GO:0015031">
    <property type="term" value="P:protein transport"/>
    <property type="evidence" value="ECO:0007669"/>
    <property type="project" value="UniProtKB-KW"/>
</dbReference>
<dbReference type="Gene3D" id="1.20.58.90">
    <property type="match status" value="1"/>
</dbReference>
<evidence type="ECO:0000256" key="10">
    <source>
        <dbReference type="SAM" id="Phobius"/>
    </source>
</evidence>
<reference evidence="12 13" key="1">
    <citation type="submission" date="2019-06" db="EMBL/GenBank/DDBJ databases">
        <title>A chromosomal-level reference genome of Carpinus fangiana (Coryloideae, Betulaceae).</title>
        <authorList>
            <person name="Yang X."/>
            <person name="Wang Z."/>
            <person name="Zhang L."/>
            <person name="Hao G."/>
            <person name="Liu J."/>
            <person name="Yang Y."/>
        </authorList>
    </citation>
    <scope>NUCLEOTIDE SEQUENCE [LARGE SCALE GENOMIC DNA]</scope>
    <source>
        <strain evidence="12">Cfa_2016G</strain>
        <tissue evidence="12">Leaf</tissue>
    </source>
</reference>
<feature type="compositionally biased region" description="Basic and acidic residues" evidence="9">
    <location>
        <begin position="141"/>
        <end position="165"/>
    </location>
</feature>
<evidence type="ECO:0000256" key="7">
    <source>
        <dbReference type="ARBA" id="ARBA00023136"/>
    </source>
</evidence>
<dbReference type="Pfam" id="PF09177">
    <property type="entry name" value="STX6_10_61_N"/>
    <property type="match status" value="1"/>
</dbReference>
<keyword evidence="4" id="KW-0653">Protein transport</keyword>
<sequence length="345" mass="38832">MASSFDRWEKDPFFSAAEEVQESADRMESTYRTWIHAKKDSSGMWDSEELCRDLHTAHGTTKWQLEEFGRAVQSSYGKSSSDDPRARHHEFIIAIEDQISKIENSLQESALSEGKASLPWVRLDEGECDELALFLSGPSTSEDKTPVKSNQKDIESSQVTDKDSAPDCLKNSRHSAELGSVEARDDKSHGHRRTASASADIGSWKIVVPDDGNQQNSFNGQTGLPVRKIPSLSGFLGSMESASKLKWPKNGFRKWKAMDGQQVADTALLRSPQLSRGINACYERSKSCLDSCDDCYDKQLYGWYGAIQRQLQRSQYQMQYSRPVQVIFWIVILLCLIVLIAFRAV</sequence>
<dbReference type="CDD" id="cd21442">
    <property type="entry name" value="SNARE_NTD_STX6-like"/>
    <property type="match status" value="1"/>
</dbReference>
<evidence type="ECO:0000313" key="13">
    <source>
        <dbReference type="Proteomes" id="UP000327013"/>
    </source>
</evidence>
<dbReference type="FunFam" id="1.20.58.90:FF:000004">
    <property type="entry name" value="Syntaxin 10"/>
    <property type="match status" value="1"/>
</dbReference>
<dbReference type="AlphaFoldDB" id="A0A5N6RP37"/>
<evidence type="ECO:0000313" key="12">
    <source>
        <dbReference type="EMBL" id="KAE8100096.1"/>
    </source>
</evidence>
<evidence type="ECO:0000256" key="9">
    <source>
        <dbReference type="SAM" id="MobiDB-lite"/>
    </source>
</evidence>
<protein>
    <recommendedName>
        <fullName evidence="11">Syntaxin 6/10/61 N-terminal domain-containing protein</fullName>
    </recommendedName>
</protein>
<dbReference type="Proteomes" id="UP000327013">
    <property type="component" value="Chromosome 7"/>
</dbReference>
<feature type="domain" description="Syntaxin 6/10/61 N-terminal" evidence="11">
    <location>
        <begin position="11"/>
        <end position="103"/>
    </location>
</feature>
<keyword evidence="5 10" id="KW-1133">Transmembrane helix</keyword>
<keyword evidence="3 10" id="KW-0812">Transmembrane</keyword>
<dbReference type="SUPFAM" id="SSF47661">
    <property type="entry name" value="t-snare proteins"/>
    <property type="match status" value="1"/>
</dbReference>
<comment type="subcellular location">
    <subcellularLocation>
        <location evidence="8">Golgi apparatus</location>
        <location evidence="8">trans-Golgi network membrane</location>
        <topology evidence="8">Single-pass type IV membrane protein</topology>
    </subcellularLocation>
</comment>
<keyword evidence="6" id="KW-0333">Golgi apparatus</keyword>
<feature type="region of interest" description="Disordered" evidence="9">
    <location>
        <begin position="135"/>
        <end position="197"/>
    </location>
</feature>
<dbReference type="OrthoDB" id="1889309at2759"/>
<evidence type="ECO:0000259" key="11">
    <source>
        <dbReference type="Pfam" id="PF09177"/>
    </source>
</evidence>
<evidence type="ECO:0000256" key="8">
    <source>
        <dbReference type="ARBA" id="ARBA00037801"/>
    </source>
</evidence>
<dbReference type="PANTHER" id="PTHR34949:SF6">
    <property type="entry name" value="EXPRESSED PROTEIN"/>
    <property type="match status" value="1"/>
</dbReference>
<evidence type="ECO:0000256" key="6">
    <source>
        <dbReference type="ARBA" id="ARBA00023034"/>
    </source>
</evidence>
<dbReference type="GO" id="GO:0016020">
    <property type="term" value="C:membrane"/>
    <property type="evidence" value="ECO:0007669"/>
    <property type="project" value="InterPro"/>
</dbReference>
<dbReference type="InterPro" id="IPR015260">
    <property type="entry name" value="Syntaxin-6/10/61_N"/>
</dbReference>
<evidence type="ECO:0000256" key="4">
    <source>
        <dbReference type="ARBA" id="ARBA00022927"/>
    </source>
</evidence>